<dbReference type="EMBL" id="AAVP02000014">
    <property type="protein sequence ID" value="EDK23483.1"/>
    <property type="molecule type" value="Genomic_DNA"/>
</dbReference>
<proteinExistence type="predicted"/>
<dbReference type="PaxDb" id="411460-RUMTOR_02327"/>
<name>A5KPZ0_9FIRM</name>
<reference evidence="1 2" key="1">
    <citation type="submission" date="2007-03" db="EMBL/GenBank/DDBJ databases">
        <authorList>
            <person name="Fulton L."/>
            <person name="Clifton S."/>
            <person name="Fulton B."/>
            <person name="Xu J."/>
            <person name="Minx P."/>
            <person name="Pepin K.H."/>
            <person name="Johnson M."/>
            <person name="Thiruvilangam P."/>
            <person name="Bhonagiri V."/>
            <person name="Nash W.E."/>
            <person name="Mardis E.R."/>
            <person name="Wilson R.K."/>
        </authorList>
    </citation>
    <scope>NUCLEOTIDE SEQUENCE [LARGE SCALE GENOMIC DNA]</scope>
    <source>
        <strain evidence="1 2">ATCC 27756</strain>
    </source>
</reference>
<reference evidence="1 2" key="2">
    <citation type="submission" date="2007-04" db="EMBL/GenBank/DDBJ databases">
        <title>Draft genome sequence of Ruminococcus torques (ATCC 27756).</title>
        <authorList>
            <person name="Sudarsanam P."/>
            <person name="Ley R."/>
            <person name="Guruge J."/>
            <person name="Turnbaugh P.J."/>
            <person name="Mahowald M."/>
            <person name="Liep D."/>
            <person name="Gordon J."/>
        </authorList>
    </citation>
    <scope>NUCLEOTIDE SEQUENCE [LARGE SCALE GENOMIC DNA]</scope>
    <source>
        <strain evidence="1 2">ATCC 27756</strain>
    </source>
</reference>
<sequence length="41" mass="4630">MRIAFATEPPISPSPIKPIFAGVMSENIKVKSFPYYNIEVF</sequence>
<comment type="caution">
    <text evidence="1">The sequence shown here is derived from an EMBL/GenBank/DDBJ whole genome shotgun (WGS) entry which is preliminary data.</text>
</comment>
<dbReference type="AlphaFoldDB" id="A5KPZ0"/>
<accession>A5KPZ0</accession>
<gene>
    <name evidence="1" type="ORF">RUMTOR_02327</name>
</gene>
<dbReference type="HOGENOM" id="CLU_3276195_0_0_9"/>
<dbReference type="Proteomes" id="UP000003577">
    <property type="component" value="Unassembled WGS sequence"/>
</dbReference>
<evidence type="ECO:0000313" key="1">
    <source>
        <dbReference type="EMBL" id="EDK23483.1"/>
    </source>
</evidence>
<organism evidence="1 2">
    <name type="scientific">[Ruminococcus] torques ATCC 27756</name>
    <dbReference type="NCBI Taxonomy" id="411460"/>
    <lineage>
        <taxon>Bacteria</taxon>
        <taxon>Bacillati</taxon>
        <taxon>Bacillota</taxon>
        <taxon>Clostridia</taxon>
        <taxon>Lachnospirales</taxon>
        <taxon>Lachnospiraceae</taxon>
        <taxon>Mediterraneibacter</taxon>
    </lineage>
</organism>
<evidence type="ECO:0000313" key="2">
    <source>
        <dbReference type="Proteomes" id="UP000003577"/>
    </source>
</evidence>
<protein>
    <submittedName>
        <fullName evidence="1">Uncharacterized protein</fullName>
    </submittedName>
</protein>